<evidence type="ECO:0000256" key="2">
    <source>
        <dbReference type="ARBA" id="ARBA00022801"/>
    </source>
</evidence>
<dbReference type="Gene3D" id="2.170.16.10">
    <property type="entry name" value="Hedgehog/Intein (Hint) domain"/>
    <property type="match status" value="2"/>
</dbReference>
<dbReference type="InterPro" id="IPR030934">
    <property type="entry name" value="Intein_C"/>
</dbReference>
<dbReference type="InterPro" id="IPR003586">
    <property type="entry name" value="Hint_dom_C"/>
</dbReference>
<dbReference type="GO" id="GO:0030163">
    <property type="term" value="P:protein catabolic process"/>
    <property type="evidence" value="ECO:0007669"/>
    <property type="project" value="TreeGrafter"/>
</dbReference>
<feature type="region of interest" description="Disordered" evidence="6">
    <location>
        <begin position="1"/>
        <end position="24"/>
    </location>
</feature>
<dbReference type="InterPro" id="IPR036844">
    <property type="entry name" value="Hint_dom_sf"/>
</dbReference>
<dbReference type="InterPro" id="IPR003959">
    <property type="entry name" value="ATPase_AAA_core"/>
</dbReference>
<evidence type="ECO:0000256" key="6">
    <source>
        <dbReference type="SAM" id="MobiDB-lite"/>
    </source>
</evidence>
<evidence type="ECO:0000313" key="10">
    <source>
        <dbReference type="Proteomes" id="UP000034637"/>
    </source>
</evidence>
<dbReference type="Pfam" id="PF14890">
    <property type="entry name" value="Intein_splicing"/>
    <property type="match status" value="1"/>
</dbReference>
<dbReference type="GO" id="GO:0016539">
    <property type="term" value="P:intein-mediated protein splicing"/>
    <property type="evidence" value="ECO:0007669"/>
    <property type="project" value="InterPro"/>
</dbReference>
<evidence type="ECO:0000256" key="4">
    <source>
        <dbReference type="ARBA" id="ARBA00023000"/>
    </source>
</evidence>
<dbReference type="SMART" id="SM00306">
    <property type="entry name" value="HintN"/>
    <property type="match status" value="1"/>
</dbReference>
<evidence type="ECO:0000313" key="9">
    <source>
        <dbReference type="EMBL" id="KKW00151.1"/>
    </source>
</evidence>
<keyword evidence="7" id="KW-0812">Transmembrane</keyword>
<dbReference type="SUPFAM" id="SSF51294">
    <property type="entry name" value="Hedgehog/intein (Hint) domain"/>
    <property type="match status" value="1"/>
</dbReference>
<dbReference type="InterPro" id="IPR011546">
    <property type="entry name" value="Pept_M41_FtsH_extracell"/>
</dbReference>
<dbReference type="Proteomes" id="UP000034637">
    <property type="component" value="Unassembled WGS sequence"/>
</dbReference>
<dbReference type="InterPro" id="IPR027417">
    <property type="entry name" value="P-loop_NTPase"/>
</dbReference>
<dbReference type="SMART" id="SM00305">
    <property type="entry name" value="HintC"/>
    <property type="match status" value="1"/>
</dbReference>
<reference evidence="9 10" key="1">
    <citation type="journal article" date="2015" name="Nature">
        <title>rRNA introns, odd ribosomes, and small enigmatic genomes across a large radiation of phyla.</title>
        <authorList>
            <person name="Brown C.T."/>
            <person name="Hug L.A."/>
            <person name="Thomas B.C."/>
            <person name="Sharon I."/>
            <person name="Castelle C.J."/>
            <person name="Singh A."/>
            <person name="Wilkins M.J."/>
            <person name="Williams K.H."/>
            <person name="Banfield J.F."/>
        </authorList>
    </citation>
    <scope>NUCLEOTIDE SEQUENCE [LARGE SCALE GENOMIC DNA]</scope>
</reference>
<keyword evidence="5 7" id="KW-0472">Membrane</keyword>
<dbReference type="GO" id="GO:0005886">
    <property type="term" value="C:plasma membrane"/>
    <property type="evidence" value="ECO:0007669"/>
    <property type="project" value="TreeGrafter"/>
</dbReference>
<dbReference type="PANTHER" id="PTHR23076">
    <property type="entry name" value="METALLOPROTEASE M41 FTSH"/>
    <property type="match status" value="1"/>
</dbReference>
<name>A0A0G1V186_9BACT</name>
<evidence type="ECO:0000256" key="1">
    <source>
        <dbReference type="ARBA" id="ARBA00022670"/>
    </source>
</evidence>
<evidence type="ECO:0000256" key="3">
    <source>
        <dbReference type="ARBA" id="ARBA00022813"/>
    </source>
</evidence>
<dbReference type="InterPro" id="IPR003587">
    <property type="entry name" value="Hint_dom_N"/>
</dbReference>
<keyword evidence="4" id="KW-0651">Protein splicing</keyword>
<dbReference type="InterPro" id="IPR006142">
    <property type="entry name" value="INTEIN"/>
</dbReference>
<evidence type="ECO:0000256" key="5">
    <source>
        <dbReference type="ARBA" id="ARBA00023136"/>
    </source>
</evidence>
<feature type="transmembrane region" description="Helical" evidence="7">
    <location>
        <begin position="143"/>
        <end position="165"/>
    </location>
</feature>
<accession>A0A0G1V186</accession>
<dbReference type="PATRIC" id="fig|1618355.3.peg.499"/>
<proteinExistence type="predicted"/>
<dbReference type="InterPro" id="IPR004860">
    <property type="entry name" value="LAGLIDADG_dom"/>
</dbReference>
<gene>
    <name evidence="9" type="ORF">UY33_C0015G0038</name>
</gene>
<dbReference type="GO" id="GO:0004176">
    <property type="term" value="F:ATP-dependent peptidase activity"/>
    <property type="evidence" value="ECO:0007669"/>
    <property type="project" value="InterPro"/>
</dbReference>
<dbReference type="Pfam" id="PF06480">
    <property type="entry name" value="FtsH_ext"/>
    <property type="match status" value="1"/>
</dbReference>
<keyword evidence="2" id="KW-0378">Hydrolase</keyword>
<dbReference type="PROSITE" id="PS50817">
    <property type="entry name" value="INTEIN_N_TER"/>
    <property type="match status" value="1"/>
</dbReference>
<dbReference type="GO" id="GO:0016887">
    <property type="term" value="F:ATP hydrolysis activity"/>
    <property type="evidence" value="ECO:0007669"/>
    <property type="project" value="InterPro"/>
</dbReference>
<keyword evidence="7" id="KW-1133">Transmembrane helix</keyword>
<dbReference type="PANTHER" id="PTHR23076:SF97">
    <property type="entry name" value="ATP-DEPENDENT ZINC METALLOPROTEASE YME1L1"/>
    <property type="match status" value="1"/>
</dbReference>
<evidence type="ECO:0000256" key="7">
    <source>
        <dbReference type="SAM" id="Phobius"/>
    </source>
</evidence>
<comment type="caution">
    <text evidence="9">The sequence shown here is derived from an EMBL/GenBank/DDBJ whole genome shotgun (WGS) entry which is preliminary data.</text>
</comment>
<dbReference type="GO" id="GO:0004519">
    <property type="term" value="F:endonuclease activity"/>
    <property type="evidence" value="ECO:0007669"/>
    <property type="project" value="InterPro"/>
</dbReference>
<dbReference type="NCBIfam" id="TIGR01443">
    <property type="entry name" value="intein_Cterm"/>
    <property type="match status" value="1"/>
</dbReference>
<dbReference type="EMBL" id="LCPP01000015">
    <property type="protein sequence ID" value="KKW00151.1"/>
    <property type="molecule type" value="Genomic_DNA"/>
</dbReference>
<dbReference type="Gene3D" id="3.10.28.10">
    <property type="entry name" value="Homing endonucleases"/>
    <property type="match status" value="1"/>
</dbReference>
<dbReference type="GO" id="GO:0008270">
    <property type="term" value="F:zinc ion binding"/>
    <property type="evidence" value="ECO:0007669"/>
    <property type="project" value="InterPro"/>
</dbReference>
<dbReference type="Gene3D" id="3.40.50.300">
    <property type="entry name" value="P-loop containing nucleotide triphosphate hydrolases"/>
    <property type="match status" value="2"/>
</dbReference>
<protein>
    <recommendedName>
        <fullName evidence="8">DOD-type homing endonuclease domain-containing protein</fullName>
    </recommendedName>
</protein>
<dbReference type="PROSITE" id="PS50818">
    <property type="entry name" value="INTEIN_C_TER"/>
    <property type="match status" value="1"/>
</dbReference>
<dbReference type="InterPro" id="IPR006141">
    <property type="entry name" value="Intein_N"/>
</dbReference>
<dbReference type="SUPFAM" id="SSF55608">
    <property type="entry name" value="Homing endonucleases"/>
    <property type="match status" value="1"/>
</dbReference>
<feature type="transmembrane region" description="Helical" evidence="7">
    <location>
        <begin position="45"/>
        <end position="62"/>
    </location>
</feature>
<evidence type="ECO:0000259" key="8">
    <source>
        <dbReference type="PROSITE" id="PS50819"/>
    </source>
</evidence>
<keyword evidence="1" id="KW-0645">Protease</keyword>
<feature type="compositionally biased region" description="Polar residues" evidence="6">
    <location>
        <begin position="1"/>
        <end position="10"/>
    </location>
</feature>
<feature type="domain" description="DOD-type homing endonuclease" evidence="8">
    <location>
        <begin position="370"/>
        <end position="500"/>
    </location>
</feature>
<dbReference type="AlphaFoldDB" id="A0A0G1V186"/>
<dbReference type="NCBIfam" id="TIGR01445">
    <property type="entry name" value="intein_Nterm"/>
    <property type="match status" value="1"/>
</dbReference>
<keyword evidence="3" id="KW-0068">Autocatalytic cleavage</keyword>
<dbReference type="GO" id="GO:0005524">
    <property type="term" value="F:ATP binding"/>
    <property type="evidence" value="ECO:0007669"/>
    <property type="project" value="InterPro"/>
</dbReference>
<sequence length="751" mass="84458">MASSKPSQNPSPVPGEKKEEKKNGVKKKLPVRGILVQMSFDFQKVLWVLVVILMLMSLLELWNSGKQASQEVQLSQALSDIKDGKVEKVEVFSERLSLKYKDNKDVFYSRKEPGESFTEILERSKIQPEAVQYEIKDETLGQLLAAVLPSIIGTGVVLLVLLYMFRQARGAQDSIFSFGQSKAKLFDKGKQSVKFSDVAGVDEAKKELEEVVDFLKNPGKYRAVGARTPKGALLVGPSGVGKCVTGETMIWTNKGLMEIKEVPHYYYVDSLSHQVYGAGLASFDTDKVFSKNEYASHWYNLGDQETIKIRLAQGFNLEGTPEHPIVVMAGDGRLRFRKLRDIRRGDYAVLQFGRGMFGDLQMVDAETAYLMGLLTGDGNMSHASRVGLTNVDPEIVSFFENYVRVRYPQNMITVREQSYLVSSWQFKRFLYEMGMSYLLSFDKSVPVTILQAPREIQVMFLRGLFDTDASVEKSRATIEYSTVSEKMAKQIQMMLLNMGVVAYLNVKGKPKNGYHRSVYRLTITGAPFVEFSRLIGFGLTRKQKLLEGHVIKMARVNTNIDVIPGVGGMVEEVWRMISARRLSNEKLSKTVDKVRNRNRVSRQTLEDFVECSSQMKMELPGLEYLRNLLEAKLFFSKVVDKTEERSVVYDFTVPKTHSFLGNGFVNHNTLLARAVAGEAGVPFYSMAGSEFMEMLVGVGSARVRDLFATAKKTAPSIIFIDEIDAIGRQRGHGLMGGHDEREQTLNQILVE</sequence>
<dbReference type="SUPFAM" id="SSF52540">
    <property type="entry name" value="P-loop containing nucleoside triphosphate hydrolases"/>
    <property type="match status" value="2"/>
</dbReference>
<dbReference type="GO" id="GO:0004222">
    <property type="term" value="F:metalloendopeptidase activity"/>
    <property type="evidence" value="ECO:0007669"/>
    <property type="project" value="InterPro"/>
</dbReference>
<dbReference type="PROSITE" id="PS50819">
    <property type="entry name" value="INTEIN_ENDONUCLEASE"/>
    <property type="match status" value="1"/>
</dbReference>
<organism evidence="9 10">
    <name type="scientific">Candidatus Amesbacteria bacterium GW2011_GWA1_48_9</name>
    <dbReference type="NCBI Taxonomy" id="1618355"/>
    <lineage>
        <taxon>Bacteria</taxon>
        <taxon>Candidatus Amesiibacteriota</taxon>
    </lineage>
</organism>
<dbReference type="InterPro" id="IPR027434">
    <property type="entry name" value="Homing_endonucl"/>
</dbReference>
<dbReference type="Pfam" id="PF00004">
    <property type="entry name" value="AAA"/>
    <property type="match status" value="1"/>
</dbReference>
<dbReference type="InterPro" id="IPR004042">
    <property type="entry name" value="Intein_endonuc_central"/>
</dbReference>
<dbReference type="Pfam" id="PF14528">
    <property type="entry name" value="LAGLIDADG_3"/>
    <property type="match status" value="1"/>
</dbReference>
<dbReference type="PRINTS" id="PR00379">
    <property type="entry name" value="INTEIN"/>
</dbReference>